<comment type="caution">
    <text evidence="5">The sequence shown here is derived from an EMBL/GenBank/DDBJ whole genome shotgun (WGS) entry which is preliminary data.</text>
</comment>
<keyword evidence="1" id="KW-0472">Membrane</keyword>
<dbReference type="InterPro" id="IPR003439">
    <property type="entry name" value="ABC_transporter-like_ATP-bd"/>
</dbReference>
<dbReference type="CDD" id="cd03214">
    <property type="entry name" value="ABC_Iron-Siderophores_B12_Hemin"/>
    <property type="match status" value="1"/>
</dbReference>
<keyword evidence="6" id="KW-1185">Reference proteome</keyword>
<reference evidence="5 6" key="1">
    <citation type="submission" date="2017-08" db="EMBL/GenBank/DDBJ databases">
        <title>WGS of Clinical strains of the CDC Group NO-1 linked to zoonotic infections in humans.</title>
        <authorList>
            <person name="Bernier A.-M."/>
            <person name="Bernard K."/>
        </authorList>
    </citation>
    <scope>NUCLEOTIDE SEQUENCE [LARGE SCALE GENOMIC DNA]</scope>
    <source>
        <strain evidence="5 6">NML00-0135</strain>
    </source>
</reference>
<evidence type="ECO:0000256" key="1">
    <source>
        <dbReference type="ARBA" id="ARBA00022475"/>
    </source>
</evidence>
<dbReference type="GO" id="GO:0005524">
    <property type="term" value="F:ATP binding"/>
    <property type="evidence" value="ECO:0007669"/>
    <property type="project" value="UniProtKB-KW"/>
</dbReference>
<dbReference type="GO" id="GO:0016887">
    <property type="term" value="F:ATP hydrolysis activity"/>
    <property type="evidence" value="ECO:0007669"/>
    <property type="project" value="InterPro"/>
</dbReference>
<keyword evidence="3" id="KW-0067">ATP-binding</keyword>
<keyword evidence="2" id="KW-0547">Nucleotide-binding</keyword>
<organism evidence="5 6">
    <name type="scientific">Vandammella animalimorsus</name>
    <dbReference type="NCBI Taxonomy" id="2029117"/>
    <lineage>
        <taxon>Bacteria</taxon>
        <taxon>Pseudomonadati</taxon>
        <taxon>Pseudomonadota</taxon>
        <taxon>Betaproteobacteria</taxon>
        <taxon>Burkholderiales</taxon>
        <taxon>Comamonadaceae</taxon>
        <taxon>Vandammella</taxon>
    </lineage>
</organism>
<gene>
    <name evidence="5" type="ORF">CK625_03795</name>
</gene>
<dbReference type="RefSeq" id="WP_095539080.1">
    <property type="nucleotide sequence ID" value="NZ_NSJB01000001.1"/>
</dbReference>
<dbReference type="InterPro" id="IPR027417">
    <property type="entry name" value="P-loop_NTPase"/>
</dbReference>
<evidence type="ECO:0000256" key="3">
    <source>
        <dbReference type="ARBA" id="ARBA00022840"/>
    </source>
</evidence>
<dbReference type="Proteomes" id="UP000218054">
    <property type="component" value="Unassembled WGS sequence"/>
</dbReference>
<dbReference type="EMBL" id="NSJB01000001">
    <property type="protein sequence ID" value="PAT38804.1"/>
    <property type="molecule type" value="Genomic_DNA"/>
</dbReference>
<dbReference type="PROSITE" id="PS50893">
    <property type="entry name" value="ABC_TRANSPORTER_2"/>
    <property type="match status" value="1"/>
</dbReference>
<dbReference type="AlphaFoldDB" id="A0A2A2AM53"/>
<dbReference type="SUPFAM" id="SSF52540">
    <property type="entry name" value="P-loop containing nucleoside triphosphate hydrolases"/>
    <property type="match status" value="1"/>
</dbReference>
<dbReference type="PROSITE" id="PS00211">
    <property type="entry name" value="ABC_TRANSPORTER_1"/>
    <property type="match status" value="1"/>
</dbReference>
<protein>
    <submittedName>
        <fullName evidence="5">ABC transporter</fullName>
    </submittedName>
</protein>
<accession>A0A2A2AM53</accession>
<dbReference type="Pfam" id="PF00005">
    <property type="entry name" value="ABC_tran"/>
    <property type="match status" value="1"/>
</dbReference>
<evidence type="ECO:0000313" key="5">
    <source>
        <dbReference type="EMBL" id="PAT38804.1"/>
    </source>
</evidence>
<dbReference type="InterPro" id="IPR003593">
    <property type="entry name" value="AAA+_ATPase"/>
</dbReference>
<feature type="domain" description="ABC transporter" evidence="4">
    <location>
        <begin position="22"/>
        <end position="248"/>
    </location>
</feature>
<evidence type="ECO:0000313" key="6">
    <source>
        <dbReference type="Proteomes" id="UP000218054"/>
    </source>
</evidence>
<sequence length="270" mass="28945">MVFESDRQPGAHPAADSASPALALHGVRLRRQQRQVLAGIDVQLPARGAVALVGPNGAGKSSLLSVLAGLSAPDAGQVLLHGRPLAAMPVAERARHIGYMPQQFTPHWDLTVQELLQVRLALQPGLGQSPAQLLQAQGLGAFASRRWSSLSGGEQARVLLATVLAAQPPILLADEPGAALDVRHRLELVHTLAQRGRTQLVVVVMHDLELALQCFGRILVMAQGRIVLDGGPELALDERLDAHFGVRFERIGTPPQVLLRAQWPAQWPIS</sequence>
<dbReference type="PANTHER" id="PTHR42794:SF2">
    <property type="entry name" value="ABC TRANSPORTER ATP-BINDING PROTEIN"/>
    <property type="match status" value="1"/>
</dbReference>
<dbReference type="Gene3D" id="3.40.50.300">
    <property type="entry name" value="P-loop containing nucleotide triphosphate hydrolases"/>
    <property type="match status" value="1"/>
</dbReference>
<proteinExistence type="predicted"/>
<dbReference type="SMART" id="SM00382">
    <property type="entry name" value="AAA"/>
    <property type="match status" value="1"/>
</dbReference>
<dbReference type="PANTHER" id="PTHR42794">
    <property type="entry name" value="HEMIN IMPORT ATP-BINDING PROTEIN HMUV"/>
    <property type="match status" value="1"/>
</dbReference>
<keyword evidence="1" id="KW-1003">Cell membrane</keyword>
<dbReference type="InterPro" id="IPR017871">
    <property type="entry name" value="ABC_transporter-like_CS"/>
</dbReference>
<evidence type="ECO:0000256" key="2">
    <source>
        <dbReference type="ARBA" id="ARBA00022741"/>
    </source>
</evidence>
<evidence type="ECO:0000259" key="4">
    <source>
        <dbReference type="PROSITE" id="PS50893"/>
    </source>
</evidence>
<name>A0A2A2AM53_9BURK</name>